<dbReference type="Proteomes" id="UP000754495">
    <property type="component" value="Unassembled WGS sequence"/>
</dbReference>
<dbReference type="RefSeq" id="WP_167113294.1">
    <property type="nucleotide sequence ID" value="NZ_JAANOU010000001.1"/>
</dbReference>
<dbReference type="SUPFAM" id="SSF160904">
    <property type="entry name" value="Jann2411-like"/>
    <property type="match status" value="1"/>
</dbReference>
<reference evidence="2 3" key="1">
    <citation type="submission" date="2020-03" db="EMBL/GenBank/DDBJ databases">
        <title>Sequencing the genomes of 1000 actinobacteria strains.</title>
        <authorList>
            <person name="Klenk H.-P."/>
        </authorList>
    </citation>
    <scope>NUCLEOTIDE SEQUENCE [LARGE SCALE GENOMIC DNA]</scope>
    <source>
        <strain evidence="2 3">DSM 45668</strain>
    </source>
</reference>
<comment type="caution">
    <text evidence="2">The sequence shown here is derived from an EMBL/GenBank/DDBJ whole genome shotgun (WGS) entry which is preliminary data.</text>
</comment>
<dbReference type="InterPro" id="IPR023286">
    <property type="entry name" value="ABATE_dom_sf"/>
</dbReference>
<dbReference type="PANTHER" id="PTHR35525:SF3">
    <property type="entry name" value="BLL6575 PROTEIN"/>
    <property type="match status" value="1"/>
</dbReference>
<evidence type="ECO:0000313" key="3">
    <source>
        <dbReference type="Proteomes" id="UP000754495"/>
    </source>
</evidence>
<gene>
    <name evidence="2" type="ORF">FHX46_002371</name>
</gene>
<keyword evidence="3" id="KW-1185">Reference proteome</keyword>
<dbReference type="EMBL" id="JAANOU010000001">
    <property type="protein sequence ID" value="NIH79841.1"/>
    <property type="molecule type" value="Genomic_DNA"/>
</dbReference>
<dbReference type="Gene3D" id="1.10.3300.10">
    <property type="entry name" value="Jann2411-like domain"/>
    <property type="match status" value="1"/>
</dbReference>
<dbReference type="InterPro" id="IPR010852">
    <property type="entry name" value="ABATE"/>
</dbReference>
<protein>
    <submittedName>
        <fullName evidence="2">RNA-binding Zn ribbon-like protein</fullName>
    </submittedName>
</protein>
<feature type="domain" description="Zinc finger CGNR" evidence="1">
    <location>
        <begin position="126"/>
        <end position="169"/>
    </location>
</feature>
<dbReference type="Pfam" id="PF11706">
    <property type="entry name" value="zf-CGNR"/>
    <property type="match status" value="1"/>
</dbReference>
<evidence type="ECO:0000259" key="1">
    <source>
        <dbReference type="Pfam" id="PF11706"/>
    </source>
</evidence>
<dbReference type="PANTHER" id="PTHR35525">
    <property type="entry name" value="BLL6575 PROTEIN"/>
    <property type="match status" value="1"/>
</dbReference>
<organism evidence="2 3">
    <name type="scientific">Amycolatopsis viridis</name>
    <dbReference type="NCBI Taxonomy" id="185678"/>
    <lineage>
        <taxon>Bacteria</taxon>
        <taxon>Bacillati</taxon>
        <taxon>Actinomycetota</taxon>
        <taxon>Actinomycetes</taxon>
        <taxon>Pseudonocardiales</taxon>
        <taxon>Pseudonocardiaceae</taxon>
        <taxon>Amycolatopsis</taxon>
    </lineage>
</organism>
<proteinExistence type="predicted"/>
<evidence type="ECO:0000313" key="2">
    <source>
        <dbReference type="EMBL" id="NIH79841.1"/>
    </source>
</evidence>
<sequence>MAYARPAAPDELRPLEVFGNSARFLYDEDHLSEPGPAARWLAGHALADLTLDEPGRARLVRFRETLREHLGGADVTAELNEFAAVAVTGPRWPGPALAPAGGGVDGLIARLLDVLFRAEVTGRVQRLKPCRAPECRWLFYDRSPAGNGVWCSMDICGARHKMRTYRARR</sequence>
<dbReference type="InterPro" id="IPR021005">
    <property type="entry name" value="Znf_CGNR"/>
</dbReference>
<accession>A0ABX0SSA7</accession>
<name>A0ABX0SSA7_9PSEU</name>